<dbReference type="InterPro" id="IPR050438">
    <property type="entry name" value="LMW_PTPase"/>
</dbReference>
<dbReference type="AlphaFoldDB" id="A0A2N5X4W0"/>
<keyword evidence="8" id="KW-1185">Reference proteome</keyword>
<feature type="domain" description="Phosphotyrosine protein phosphatase I" evidence="6">
    <location>
        <begin position="7"/>
        <end position="156"/>
    </location>
</feature>
<keyword evidence="4" id="KW-0904">Protein phosphatase</keyword>
<dbReference type="PANTHER" id="PTHR11717">
    <property type="entry name" value="LOW MOLECULAR WEIGHT PROTEIN TYROSINE PHOSPHATASE"/>
    <property type="match status" value="1"/>
</dbReference>
<dbReference type="SMART" id="SM00226">
    <property type="entry name" value="LMWPc"/>
    <property type="match status" value="1"/>
</dbReference>
<name>A0A2N5X4W0_9GAMM</name>
<dbReference type="EMBL" id="PKUS01000007">
    <property type="protein sequence ID" value="PLW69512.1"/>
    <property type="molecule type" value="Genomic_DNA"/>
</dbReference>
<proteinExistence type="inferred from homology"/>
<dbReference type="SUPFAM" id="SSF52788">
    <property type="entry name" value="Phosphotyrosine protein phosphatases I"/>
    <property type="match status" value="1"/>
</dbReference>
<evidence type="ECO:0000256" key="4">
    <source>
        <dbReference type="ARBA" id="ARBA00022912"/>
    </source>
</evidence>
<dbReference type="GO" id="GO:0004725">
    <property type="term" value="F:protein tyrosine phosphatase activity"/>
    <property type="evidence" value="ECO:0007669"/>
    <property type="project" value="UniProtKB-EC"/>
</dbReference>
<protein>
    <recommendedName>
        <fullName evidence="2">protein-tyrosine-phosphatase</fullName>
        <ecNumber evidence="2">3.1.3.48</ecNumber>
    </recommendedName>
</protein>
<dbReference type="Gene3D" id="3.40.50.2300">
    <property type="match status" value="1"/>
</dbReference>
<feature type="active site" description="Proton donor" evidence="5">
    <location>
        <position position="130"/>
    </location>
</feature>
<dbReference type="FunFam" id="3.40.50.2300:FF:000113">
    <property type="entry name" value="Low molecular weight protein-tyrosine-phosphatase"/>
    <property type="match status" value="1"/>
</dbReference>
<dbReference type="Pfam" id="PF01451">
    <property type="entry name" value="LMWPc"/>
    <property type="match status" value="1"/>
</dbReference>
<evidence type="ECO:0000259" key="6">
    <source>
        <dbReference type="SMART" id="SM00226"/>
    </source>
</evidence>
<dbReference type="RefSeq" id="WP_076001045.1">
    <property type="nucleotide sequence ID" value="NZ_PKUS01000007.1"/>
</dbReference>
<dbReference type="PRINTS" id="PR00719">
    <property type="entry name" value="LMWPTPASE"/>
</dbReference>
<dbReference type="CDD" id="cd16343">
    <property type="entry name" value="LMWPTP"/>
    <property type="match status" value="1"/>
</dbReference>
<dbReference type="PANTHER" id="PTHR11717:SF7">
    <property type="entry name" value="LOW MOLECULAR WEIGHT PHOSPHOTYROSINE PROTEIN PHOSPHATASE"/>
    <property type="match status" value="1"/>
</dbReference>
<comment type="similarity">
    <text evidence="1">Belongs to the low molecular weight phosphotyrosine protein phosphatase family.</text>
</comment>
<evidence type="ECO:0000256" key="3">
    <source>
        <dbReference type="ARBA" id="ARBA00022801"/>
    </source>
</evidence>
<sequence length="164" mass="18218">MSNAAPVRVLFVCLGNICRSPTAHGVFESLVRERGLQEQIQVDSCGTGDWHIGHAPDRRASEEAARRGYDLSHLRARQVQQRDFRDFDYILAMDKQNLADLRGLCDGEHRGHLGLFLAFDPQSLVDEVPDPYYGGDEGFTRVLDMVEAASEGLLREICGADSKG</sequence>
<organism evidence="7 8">
    <name type="scientific">Pseudohalioglobus lutimaris</name>
    <dbReference type="NCBI Taxonomy" id="1737061"/>
    <lineage>
        <taxon>Bacteria</taxon>
        <taxon>Pseudomonadati</taxon>
        <taxon>Pseudomonadota</taxon>
        <taxon>Gammaproteobacteria</taxon>
        <taxon>Cellvibrionales</taxon>
        <taxon>Halieaceae</taxon>
        <taxon>Pseudohalioglobus</taxon>
    </lineage>
</organism>
<accession>A0A2N5X4W0</accession>
<evidence type="ECO:0000256" key="2">
    <source>
        <dbReference type="ARBA" id="ARBA00013064"/>
    </source>
</evidence>
<comment type="caution">
    <text evidence="7">The sequence shown here is derived from an EMBL/GenBank/DDBJ whole genome shotgun (WGS) entry which is preliminary data.</text>
</comment>
<reference evidence="7 8" key="1">
    <citation type="submission" date="2018-01" db="EMBL/GenBank/DDBJ databases">
        <title>The draft genome sequence of Halioglobus lutimaris HF004.</title>
        <authorList>
            <person name="Du Z.-J."/>
            <person name="Shi M.-J."/>
        </authorList>
    </citation>
    <scope>NUCLEOTIDE SEQUENCE [LARGE SCALE GENOMIC DNA]</scope>
    <source>
        <strain evidence="7 8">HF004</strain>
    </source>
</reference>
<dbReference type="EC" id="3.1.3.48" evidence="2"/>
<keyword evidence="3" id="KW-0378">Hydrolase</keyword>
<dbReference type="InterPro" id="IPR017867">
    <property type="entry name" value="Tyr_phospatase_low_mol_wt"/>
</dbReference>
<dbReference type="InterPro" id="IPR036196">
    <property type="entry name" value="Ptyr_pPase_sf"/>
</dbReference>
<evidence type="ECO:0000313" key="7">
    <source>
        <dbReference type="EMBL" id="PLW69512.1"/>
    </source>
</evidence>
<gene>
    <name evidence="7" type="ORF">C0039_08295</name>
</gene>
<dbReference type="InterPro" id="IPR023485">
    <property type="entry name" value="Ptyr_pPase"/>
</dbReference>
<feature type="active site" evidence="5">
    <location>
        <position position="19"/>
    </location>
</feature>
<evidence type="ECO:0000256" key="1">
    <source>
        <dbReference type="ARBA" id="ARBA00011063"/>
    </source>
</evidence>
<feature type="active site" description="Nucleophile" evidence="5">
    <location>
        <position position="13"/>
    </location>
</feature>
<evidence type="ECO:0000256" key="5">
    <source>
        <dbReference type="PIRSR" id="PIRSR617867-1"/>
    </source>
</evidence>
<dbReference type="Proteomes" id="UP000235005">
    <property type="component" value="Unassembled WGS sequence"/>
</dbReference>
<dbReference type="OrthoDB" id="9784339at2"/>
<evidence type="ECO:0000313" key="8">
    <source>
        <dbReference type="Proteomes" id="UP000235005"/>
    </source>
</evidence>